<dbReference type="PANTHER" id="PTHR12526">
    <property type="entry name" value="GLYCOSYLTRANSFERASE"/>
    <property type="match status" value="1"/>
</dbReference>
<name>A0A5C6K6E5_PARDI</name>
<sequence length="386" mass="43881">MKVLIVSDFHAYKYREKLYVGTQFSTIVKRYKQVFGDIHACFRVTSIDILPAGFECAEELFVSYYGVNGLSAAFSLQFKSHIKDLIFSCDLLIIRCPTMLGIAAARIGRDLGKPYLAEVMGDGWDAYWNHGLAGKIMAPYFHLQIRYCVGKADFALYVTEKYLQNRYPCKGLSIGASNVLIKETSKDNLNKKKEHYAKKKCEPLILMTSASVDVRYKGQEYVIKAIPRLNERGIRVRYLMCGDGKGVHLKSLATQLRVEDQVVFTGRLSLEDIFKLLDEIDIYIQPSLQEGLPRSVIEAMSRGCHVIGARTAGIPELIDDCYVVKRKSPSDIAKKIIAINNLTVEEKINLCNRNFQKSKEYQSDILDKKRCCFFDKIKQSILPHLI</sequence>
<reference evidence="2 3" key="1">
    <citation type="submission" date="2019-07" db="EMBL/GenBank/DDBJ databases">
        <title>Genome sequencing of Parabacteroides distasonis iSURF_7.</title>
        <authorList>
            <person name="Degefu H.N."/>
            <person name="Ruoff K.L."/>
            <person name="Price C.E."/>
            <person name="Valls R.A."/>
            <person name="O'Toole G.A."/>
        </authorList>
    </citation>
    <scope>NUCLEOTIDE SEQUENCE [LARGE SCALE GENOMIC DNA]</scope>
    <source>
        <strain evidence="2 3">CFPLTA003_1B</strain>
    </source>
</reference>
<dbReference type="PANTHER" id="PTHR12526:SF630">
    <property type="entry name" value="GLYCOSYLTRANSFERASE"/>
    <property type="match status" value="1"/>
</dbReference>
<feature type="domain" description="Glycosyl transferase family 1" evidence="1">
    <location>
        <begin position="197"/>
        <end position="340"/>
    </location>
</feature>
<comment type="caution">
    <text evidence="2">The sequence shown here is derived from an EMBL/GenBank/DDBJ whole genome shotgun (WGS) entry which is preliminary data.</text>
</comment>
<dbReference type="GO" id="GO:0016757">
    <property type="term" value="F:glycosyltransferase activity"/>
    <property type="evidence" value="ECO:0007669"/>
    <property type="project" value="InterPro"/>
</dbReference>
<dbReference type="AlphaFoldDB" id="A0A5C6K6E5"/>
<evidence type="ECO:0000313" key="2">
    <source>
        <dbReference type="EMBL" id="TWV57986.1"/>
    </source>
</evidence>
<dbReference type="EMBL" id="VOHW01000023">
    <property type="protein sequence ID" value="TWV57986.1"/>
    <property type="molecule type" value="Genomic_DNA"/>
</dbReference>
<proteinExistence type="predicted"/>
<accession>A0A5C6K6E5</accession>
<organism evidence="2 3">
    <name type="scientific">Parabacteroides distasonis</name>
    <dbReference type="NCBI Taxonomy" id="823"/>
    <lineage>
        <taxon>Bacteria</taxon>
        <taxon>Pseudomonadati</taxon>
        <taxon>Bacteroidota</taxon>
        <taxon>Bacteroidia</taxon>
        <taxon>Bacteroidales</taxon>
        <taxon>Tannerellaceae</taxon>
        <taxon>Parabacteroides</taxon>
    </lineage>
</organism>
<keyword evidence="2" id="KW-0808">Transferase</keyword>
<evidence type="ECO:0000313" key="3">
    <source>
        <dbReference type="Proteomes" id="UP000315827"/>
    </source>
</evidence>
<dbReference type="Gene3D" id="3.40.50.2000">
    <property type="entry name" value="Glycogen Phosphorylase B"/>
    <property type="match status" value="2"/>
</dbReference>
<protein>
    <submittedName>
        <fullName evidence="2">Glycosyltransferase</fullName>
    </submittedName>
</protein>
<dbReference type="Proteomes" id="UP000315827">
    <property type="component" value="Unassembled WGS sequence"/>
</dbReference>
<gene>
    <name evidence="2" type="ORF">FSA05_21935</name>
</gene>
<dbReference type="Pfam" id="PF00534">
    <property type="entry name" value="Glycos_transf_1"/>
    <property type="match status" value="1"/>
</dbReference>
<dbReference type="InterPro" id="IPR001296">
    <property type="entry name" value="Glyco_trans_1"/>
</dbReference>
<evidence type="ECO:0000259" key="1">
    <source>
        <dbReference type="Pfam" id="PF00534"/>
    </source>
</evidence>
<dbReference type="CDD" id="cd03801">
    <property type="entry name" value="GT4_PimA-like"/>
    <property type="match status" value="1"/>
</dbReference>
<dbReference type="SUPFAM" id="SSF53756">
    <property type="entry name" value="UDP-Glycosyltransferase/glycogen phosphorylase"/>
    <property type="match status" value="1"/>
</dbReference>
<dbReference type="RefSeq" id="WP_146376191.1">
    <property type="nucleotide sequence ID" value="NZ_VOHW01000023.1"/>
</dbReference>